<evidence type="ECO:0000313" key="2">
    <source>
        <dbReference type="EMBL" id="KAF7821776.1"/>
    </source>
</evidence>
<feature type="compositionally biased region" description="Polar residues" evidence="1">
    <location>
        <begin position="1"/>
        <end position="10"/>
    </location>
</feature>
<evidence type="ECO:0000256" key="1">
    <source>
        <dbReference type="SAM" id="MobiDB-lite"/>
    </source>
</evidence>
<protein>
    <submittedName>
        <fullName evidence="2">Uncharacterized protein</fullName>
    </submittedName>
</protein>
<name>A0A834TIJ8_9FABA</name>
<gene>
    <name evidence="2" type="ORF">G2W53_027231</name>
</gene>
<feature type="compositionally biased region" description="Basic and acidic residues" evidence="1">
    <location>
        <begin position="11"/>
        <end position="27"/>
    </location>
</feature>
<comment type="caution">
    <text evidence="2">The sequence shown here is derived from an EMBL/GenBank/DDBJ whole genome shotgun (WGS) entry which is preliminary data.</text>
</comment>
<evidence type="ECO:0000313" key="3">
    <source>
        <dbReference type="Proteomes" id="UP000634136"/>
    </source>
</evidence>
<feature type="region of interest" description="Disordered" evidence="1">
    <location>
        <begin position="1"/>
        <end position="27"/>
    </location>
</feature>
<keyword evidence="3" id="KW-1185">Reference proteome</keyword>
<dbReference type="Proteomes" id="UP000634136">
    <property type="component" value="Unassembled WGS sequence"/>
</dbReference>
<dbReference type="EMBL" id="JAAIUW010000008">
    <property type="protein sequence ID" value="KAF7821776.1"/>
    <property type="molecule type" value="Genomic_DNA"/>
</dbReference>
<organism evidence="2 3">
    <name type="scientific">Senna tora</name>
    <dbReference type="NCBI Taxonomy" id="362788"/>
    <lineage>
        <taxon>Eukaryota</taxon>
        <taxon>Viridiplantae</taxon>
        <taxon>Streptophyta</taxon>
        <taxon>Embryophyta</taxon>
        <taxon>Tracheophyta</taxon>
        <taxon>Spermatophyta</taxon>
        <taxon>Magnoliopsida</taxon>
        <taxon>eudicotyledons</taxon>
        <taxon>Gunneridae</taxon>
        <taxon>Pentapetalae</taxon>
        <taxon>rosids</taxon>
        <taxon>fabids</taxon>
        <taxon>Fabales</taxon>
        <taxon>Fabaceae</taxon>
        <taxon>Caesalpinioideae</taxon>
        <taxon>Cassia clade</taxon>
        <taxon>Senna</taxon>
    </lineage>
</organism>
<dbReference type="AlphaFoldDB" id="A0A834TIJ8"/>
<reference evidence="2" key="1">
    <citation type="submission" date="2020-09" db="EMBL/GenBank/DDBJ databases">
        <title>Genome-Enabled Discovery of Anthraquinone Biosynthesis in Senna tora.</title>
        <authorList>
            <person name="Kang S.-H."/>
            <person name="Pandey R.P."/>
            <person name="Lee C.-M."/>
            <person name="Sim J.-S."/>
            <person name="Jeong J.-T."/>
            <person name="Choi B.-S."/>
            <person name="Jung M."/>
            <person name="Ginzburg D."/>
            <person name="Zhao K."/>
            <person name="Won S.Y."/>
            <person name="Oh T.-J."/>
            <person name="Yu Y."/>
            <person name="Kim N.-H."/>
            <person name="Lee O.R."/>
            <person name="Lee T.-H."/>
            <person name="Bashyal P."/>
            <person name="Kim T.-S."/>
            <person name="Lee W.-H."/>
            <person name="Kawkins C."/>
            <person name="Kim C.-K."/>
            <person name="Kim J.S."/>
            <person name="Ahn B.O."/>
            <person name="Rhee S.Y."/>
            <person name="Sohng J.K."/>
        </authorList>
    </citation>
    <scope>NUCLEOTIDE SEQUENCE</scope>
    <source>
        <tissue evidence="2">Leaf</tissue>
    </source>
</reference>
<accession>A0A834TIJ8</accession>
<proteinExistence type="predicted"/>
<sequence length="85" mass="9814">MEQSWNQWEQSRSHWNKEKHDFGVEKQKDGAIAPSSGAIAPHLIQIAAKAQRWRYSASAIQRHYSAMTEGQKRKLGKFAFSEKEI</sequence>